<gene>
    <name evidence="2" type="ORF">GSLYS_00010373001</name>
</gene>
<dbReference type="AlphaFoldDB" id="A0AAV2HSD0"/>
<keyword evidence="3" id="KW-1185">Reference proteome</keyword>
<comment type="caution">
    <text evidence="2">The sequence shown here is derived from an EMBL/GenBank/DDBJ whole genome shotgun (WGS) entry which is preliminary data.</text>
</comment>
<proteinExistence type="predicted"/>
<organism evidence="2 3">
    <name type="scientific">Lymnaea stagnalis</name>
    <name type="common">Great pond snail</name>
    <name type="synonym">Helix stagnalis</name>
    <dbReference type="NCBI Taxonomy" id="6523"/>
    <lineage>
        <taxon>Eukaryota</taxon>
        <taxon>Metazoa</taxon>
        <taxon>Spiralia</taxon>
        <taxon>Lophotrochozoa</taxon>
        <taxon>Mollusca</taxon>
        <taxon>Gastropoda</taxon>
        <taxon>Heterobranchia</taxon>
        <taxon>Euthyneura</taxon>
        <taxon>Panpulmonata</taxon>
        <taxon>Hygrophila</taxon>
        <taxon>Lymnaeoidea</taxon>
        <taxon>Lymnaeidae</taxon>
        <taxon>Lymnaea</taxon>
    </lineage>
</organism>
<accession>A0AAV2HSD0</accession>
<reference evidence="2 3" key="1">
    <citation type="submission" date="2024-04" db="EMBL/GenBank/DDBJ databases">
        <authorList>
            <consortium name="Genoscope - CEA"/>
            <person name="William W."/>
        </authorList>
    </citation>
    <scope>NUCLEOTIDE SEQUENCE [LARGE SCALE GENOMIC DNA]</scope>
</reference>
<protein>
    <submittedName>
        <fullName evidence="2">Uncharacterized protein</fullName>
    </submittedName>
</protein>
<evidence type="ECO:0000256" key="1">
    <source>
        <dbReference type="SAM" id="MobiDB-lite"/>
    </source>
</evidence>
<dbReference type="EMBL" id="CAXITT010000230">
    <property type="protein sequence ID" value="CAL1536460.1"/>
    <property type="molecule type" value="Genomic_DNA"/>
</dbReference>
<feature type="region of interest" description="Disordered" evidence="1">
    <location>
        <begin position="91"/>
        <end position="116"/>
    </location>
</feature>
<evidence type="ECO:0000313" key="3">
    <source>
        <dbReference type="Proteomes" id="UP001497497"/>
    </source>
</evidence>
<sequence>MKKPKNVSDRTDCRETVTDFDIYCSRDASKPVKEDVHICQKRSKRLRRIRHRNRNVKKATGCAQTQKNNEKRPALLDKILNVKKSAHALMKEPRPQQRPCIGSMLSSTKKRREWRSSRAKNHVENSKHIKFKTHILTSRSVCKFSDGIKARKPTFARDHIEKSYNDPVGRIVSITKEVKAYALKRNRKKGRIKPKVETLLRDESDSNVSPTQYFTKTDLFKYLAKDGRFRSKPTKPKHCQHHGSRPAVLNQKGALHKWARVCREKKSREPPDKLRLKMCFFMTKYMTSRKSRHNKKKRFDSTAADCKAKNGMNEGGDLDGSPQAFDVNSDDMHGHNWDAGTLFHERLVGSSTDILRAILQGSVDEIDVHVASTLASTRLNVHVTINVNRVDVQQAERLTVQNSHVHVTNAGFCVID</sequence>
<evidence type="ECO:0000313" key="2">
    <source>
        <dbReference type="EMBL" id="CAL1536460.1"/>
    </source>
</evidence>
<dbReference type="Proteomes" id="UP001497497">
    <property type="component" value="Unassembled WGS sequence"/>
</dbReference>
<name>A0AAV2HSD0_LYMST</name>